<dbReference type="AlphaFoldDB" id="A0A174QKG8"/>
<dbReference type="EMBL" id="CZBI01000002">
    <property type="protein sequence ID" value="CUP72461.1"/>
    <property type="molecule type" value="Genomic_DNA"/>
</dbReference>
<accession>A0A174QKG8</accession>
<sequence length="117" mass="13451">MKDSTLQKLIDDLQQAVHTFFCTIDTGYVYPDEISGINHDIYSQINKLYDRQEEVMTTDQEAALCLALLMGYSVSMYANPEDEEKRKSVLVHSHRVLNSLPSSSLKHQLQDQLLKME</sequence>
<dbReference type="InterPro" id="IPR038533">
    <property type="entry name" value="UpxZ_sf"/>
</dbReference>
<protein>
    <submittedName>
        <fullName evidence="1">Putative transcriptional regulator</fullName>
    </submittedName>
</protein>
<evidence type="ECO:0000313" key="1">
    <source>
        <dbReference type="EMBL" id="CUP72461.1"/>
    </source>
</evidence>
<dbReference type="Proteomes" id="UP000095541">
    <property type="component" value="Unassembled WGS sequence"/>
</dbReference>
<dbReference type="Gene3D" id="1.25.40.810">
    <property type="entry name" value="UpxZ"/>
    <property type="match status" value="1"/>
</dbReference>
<reference evidence="1 2" key="1">
    <citation type="submission" date="2015-09" db="EMBL/GenBank/DDBJ databases">
        <authorList>
            <consortium name="Pathogen Informatics"/>
        </authorList>
    </citation>
    <scope>NUCLEOTIDE SEQUENCE [LARGE SCALE GENOMIC DNA]</scope>
    <source>
        <strain evidence="1 2">2789STDY5834945</strain>
    </source>
</reference>
<proteinExistence type="predicted"/>
<dbReference type="InterPro" id="IPR010570">
    <property type="entry name" value="UpxZ_fam"/>
</dbReference>
<organism evidence="1 2">
    <name type="scientific">Bacteroides thetaiotaomicron</name>
    <dbReference type="NCBI Taxonomy" id="818"/>
    <lineage>
        <taxon>Bacteria</taxon>
        <taxon>Pseudomonadati</taxon>
        <taxon>Bacteroidota</taxon>
        <taxon>Bacteroidia</taxon>
        <taxon>Bacteroidales</taxon>
        <taxon>Bacteroidaceae</taxon>
        <taxon>Bacteroides</taxon>
    </lineage>
</organism>
<name>A0A174QKG8_BACT4</name>
<evidence type="ECO:0000313" key="2">
    <source>
        <dbReference type="Proteomes" id="UP000095541"/>
    </source>
</evidence>
<gene>
    <name evidence="1" type="ORF">ERS852557_01427</name>
</gene>
<dbReference type="RefSeq" id="WP_070102973.1">
    <property type="nucleotide sequence ID" value="NZ_CZBI01000002.1"/>
</dbReference>
<dbReference type="Pfam" id="PF06603">
    <property type="entry name" value="UpxZ"/>
    <property type="match status" value="1"/>
</dbReference>